<dbReference type="SUPFAM" id="SSF52317">
    <property type="entry name" value="Class I glutamine amidotransferase-like"/>
    <property type="match status" value="1"/>
</dbReference>
<dbReference type="InterPro" id="IPR029062">
    <property type="entry name" value="Class_I_gatase-like"/>
</dbReference>
<accession>A0A382G2G7</accession>
<dbReference type="GO" id="GO:0005829">
    <property type="term" value="C:cytosol"/>
    <property type="evidence" value="ECO:0007669"/>
    <property type="project" value="TreeGrafter"/>
</dbReference>
<evidence type="ECO:0000259" key="1">
    <source>
        <dbReference type="Pfam" id="PF00117"/>
    </source>
</evidence>
<sequence length="210" mass="22616">MGSDLHFLVVDGYSKEGRAGLEAGGATTVGMLYRQMLEHHSPGCTVDILYPADPGVSLPAGTALESYDGLAWTGSSLTVWKETDPDVLPQLELAKEAFRQQVPSFGSCWAAQIGIVAAGGRCVAHPFGREMGIARKIELTSEGRAHPLYMGKTTVFDAFISHDDEITHLPPGALCLASNSYTRVQAVSITPQGGVMWAVQYHPEYDLHEL</sequence>
<organism evidence="2">
    <name type="scientific">marine metagenome</name>
    <dbReference type="NCBI Taxonomy" id="408172"/>
    <lineage>
        <taxon>unclassified sequences</taxon>
        <taxon>metagenomes</taxon>
        <taxon>ecological metagenomes</taxon>
    </lineage>
</organism>
<proteinExistence type="predicted"/>
<dbReference type="CDD" id="cd01741">
    <property type="entry name" value="GATase1_1"/>
    <property type="match status" value="1"/>
</dbReference>
<feature type="domain" description="Glutamine amidotransferase" evidence="1">
    <location>
        <begin position="87"/>
        <end position="207"/>
    </location>
</feature>
<dbReference type="InterPro" id="IPR044992">
    <property type="entry name" value="ChyE-like"/>
</dbReference>
<gene>
    <name evidence="2" type="ORF">METZ01_LOCUS221571</name>
</gene>
<dbReference type="InterPro" id="IPR017926">
    <property type="entry name" value="GATASE"/>
</dbReference>
<reference evidence="2" key="1">
    <citation type="submission" date="2018-05" db="EMBL/GenBank/DDBJ databases">
        <authorList>
            <person name="Lanie J.A."/>
            <person name="Ng W.-L."/>
            <person name="Kazmierczak K.M."/>
            <person name="Andrzejewski T.M."/>
            <person name="Davidsen T.M."/>
            <person name="Wayne K.J."/>
            <person name="Tettelin H."/>
            <person name="Glass J.I."/>
            <person name="Rusch D."/>
            <person name="Podicherti R."/>
            <person name="Tsui H.-C.T."/>
            <person name="Winkler M.E."/>
        </authorList>
    </citation>
    <scope>NUCLEOTIDE SEQUENCE</scope>
</reference>
<evidence type="ECO:0000313" key="2">
    <source>
        <dbReference type="EMBL" id="SVB68717.1"/>
    </source>
</evidence>
<dbReference type="Gene3D" id="3.40.50.880">
    <property type="match status" value="1"/>
</dbReference>
<dbReference type="EMBL" id="UINC01052879">
    <property type="protein sequence ID" value="SVB68717.1"/>
    <property type="molecule type" value="Genomic_DNA"/>
</dbReference>
<name>A0A382G2G7_9ZZZZ</name>
<dbReference type="PANTHER" id="PTHR42695">
    <property type="entry name" value="GLUTAMINE AMIDOTRANSFERASE YLR126C-RELATED"/>
    <property type="match status" value="1"/>
</dbReference>
<dbReference type="PROSITE" id="PS51273">
    <property type="entry name" value="GATASE_TYPE_1"/>
    <property type="match status" value="1"/>
</dbReference>
<protein>
    <recommendedName>
        <fullName evidence="1">Glutamine amidotransferase domain-containing protein</fullName>
    </recommendedName>
</protein>
<dbReference type="PANTHER" id="PTHR42695:SF5">
    <property type="entry name" value="GLUTAMINE AMIDOTRANSFERASE YLR126C-RELATED"/>
    <property type="match status" value="1"/>
</dbReference>
<dbReference type="AlphaFoldDB" id="A0A382G2G7"/>
<dbReference type="Pfam" id="PF00117">
    <property type="entry name" value="GATase"/>
    <property type="match status" value="1"/>
</dbReference>
<feature type="non-terminal residue" evidence="2">
    <location>
        <position position="210"/>
    </location>
</feature>